<accession>A0A7W6S3X5</accession>
<protein>
    <submittedName>
        <fullName evidence="1">Uncharacterized protein</fullName>
    </submittedName>
</protein>
<organism evidence="1 2">
    <name type="scientific">Roseospira goensis</name>
    <dbReference type="NCBI Taxonomy" id="391922"/>
    <lineage>
        <taxon>Bacteria</taxon>
        <taxon>Pseudomonadati</taxon>
        <taxon>Pseudomonadota</taxon>
        <taxon>Alphaproteobacteria</taxon>
        <taxon>Rhodospirillales</taxon>
        <taxon>Rhodospirillaceae</taxon>
        <taxon>Roseospira</taxon>
    </lineage>
</organism>
<evidence type="ECO:0000313" key="2">
    <source>
        <dbReference type="Proteomes" id="UP000555728"/>
    </source>
</evidence>
<gene>
    <name evidence="1" type="ORF">GGD88_003650</name>
</gene>
<comment type="caution">
    <text evidence="1">The sequence shown here is derived from an EMBL/GenBank/DDBJ whole genome shotgun (WGS) entry which is preliminary data.</text>
</comment>
<name>A0A7W6S3X5_9PROT</name>
<dbReference type="AlphaFoldDB" id="A0A7W6S3X5"/>
<reference evidence="1 2" key="1">
    <citation type="submission" date="2020-08" db="EMBL/GenBank/DDBJ databases">
        <title>Genome sequencing of Purple Non-Sulfur Bacteria from various extreme environments.</title>
        <authorList>
            <person name="Mayer M."/>
        </authorList>
    </citation>
    <scope>NUCLEOTIDE SEQUENCE [LARGE SCALE GENOMIC DNA]</scope>
    <source>
        <strain evidence="1 2">JA135</strain>
    </source>
</reference>
<dbReference type="EMBL" id="JACIGI010000061">
    <property type="protein sequence ID" value="MBB4287890.1"/>
    <property type="molecule type" value="Genomic_DNA"/>
</dbReference>
<dbReference type="Proteomes" id="UP000555728">
    <property type="component" value="Unassembled WGS sequence"/>
</dbReference>
<proteinExistence type="predicted"/>
<evidence type="ECO:0000313" key="1">
    <source>
        <dbReference type="EMBL" id="MBB4287890.1"/>
    </source>
</evidence>
<keyword evidence="2" id="KW-1185">Reference proteome</keyword>
<sequence>MNPAGSAAHYRTRPGDAMPLRERVKGIAFEKSG</sequence>